<accession>A0A367ERE1</accession>
<dbReference type="Pfam" id="PF06081">
    <property type="entry name" value="ArAE_1"/>
    <property type="match status" value="1"/>
</dbReference>
<evidence type="ECO:0000256" key="6">
    <source>
        <dbReference type="SAM" id="MobiDB-lite"/>
    </source>
</evidence>
<evidence type="ECO:0000256" key="3">
    <source>
        <dbReference type="ARBA" id="ARBA00022692"/>
    </source>
</evidence>
<feature type="region of interest" description="Disordered" evidence="6">
    <location>
        <begin position="214"/>
        <end position="319"/>
    </location>
</feature>
<comment type="caution">
    <text evidence="8">The sequence shown here is derived from an EMBL/GenBank/DDBJ whole genome shotgun (WGS) entry which is preliminary data.</text>
</comment>
<dbReference type="AlphaFoldDB" id="A0A367ERE1"/>
<evidence type="ECO:0000256" key="1">
    <source>
        <dbReference type="ARBA" id="ARBA00004651"/>
    </source>
</evidence>
<evidence type="ECO:0000313" key="8">
    <source>
        <dbReference type="EMBL" id="RCG19750.1"/>
    </source>
</evidence>
<name>A0A367ERE1_9ACTN</name>
<keyword evidence="3 7" id="KW-0812">Transmembrane</keyword>
<evidence type="ECO:0000256" key="4">
    <source>
        <dbReference type="ARBA" id="ARBA00022989"/>
    </source>
</evidence>
<proteinExistence type="predicted"/>
<gene>
    <name evidence="8" type="ORF">DTL70_23835</name>
</gene>
<evidence type="ECO:0008006" key="10">
    <source>
        <dbReference type="Google" id="ProtNLM"/>
    </source>
</evidence>
<evidence type="ECO:0000313" key="9">
    <source>
        <dbReference type="Proteomes" id="UP000252914"/>
    </source>
</evidence>
<dbReference type="Proteomes" id="UP000252914">
    <property type="component" value="Unassembled WGS sequence"/>
</dbReference>
<dbReference type="InterPro" id="IPR010343">
    <property type="entry name" value="ArAE_1"/>
</dbReference>
<dbReference type="GO" id="GO:0005886">
    <property type="term" value="C:plasma membrane"/>
    <property type="evidence" value="ECO:0007669"/>
    <property type="project" value="UniProtKB-SubCell"/>
</dbReference>
<sequence>MLFLWSALARRTATAPARAPAGFHVRNAPHVEPGIGTVHRSTRAGSAPRGGDLVRPVDHFARPVDHLARTRKEPVQVSTKDSGWRPTVVARVRRAAHRARQQAGPERETALLLAKSGAAGVLAWALGAYVIASPQPTYAPFTALLVVQSTAYRSLMQSLRYVVAVVLGVLAAGLVGPLIGENTLAFAAMLSVRPLAPPGQPGHPGLDRRRLRLPRALGHPPPDAVGDHPDGAAGRGHRHRRRHAGLPPAALPHRRTGHRGDQPGHPAPVERHGRRPQEGAAQRGDGGGLAAPRTPVGRHARRGARGRRDGRGERRLQPA</sequence>
<feature type="compositionally biased region" description="Basic and acidic residues" evidence="6">
    <location>
        <begin position="258"/>
        <end position="277"/>
    </location>
</feature>
<feature type="compositionally biased region" description="Basic and acidic residues" evidence="6">
    <location>
        <begin position="306"/>
        <end position="319"/>
    </location>
</feature>
<evidence type="ECO:0000256" key="5">
    <source>
        <dbReference type="ARBA" id="ARBA00023136"/>
    </source>
</evidence>
<keyword evidence="2" id="KW-1003">Cell membrane</keyword>
<reference evidence="8 9" key="1">
    <citation type="submission" date="2018-06" db="EMBL/GenBank/DDBJ databases">
        <title>Streptomyces reniochalinae sp. nov. and Streptomyces diacarnus sp. nov. from marine sponges.</title>
        <authorList>
            <person name="Li L."/>
        </authorList>
    </citation>
    <scope>NUCLEOTIDE SEQUENCE [LARGE SCALE GENOMIC DNA]</scope>
    <source>
        <strain evidence="8 9">LHW51701</strain>
    </source>
</reference>
<organism evidence="8 9">
    <name type="scientific">Streptomyces diacarni</name>
    <dbReference type="NCBI Taxonomy" id="2800381"/>
    <lineage>
        <taxon>Bacteria</taxon>
        <taxon>Bacillati</taxon>
        <taxon>Actinomycetota</taxon>
        <taxon>Actinomycetes</taxon>
        <taxon>Kitasatosporales</taxon>
        <taxon>Streptomycetaceae</taxon>
        <taxon>Streptomyces</taxon>
    </lineage>
</organism>
<keyword evidence="4 7" id="KW-1133">Transmembrane helix</keyword>
<comment type="subcellular location">
    <subcellularLocation>
        <location evidence="1">Cell membrane</location>
        <topology evidence="1">Multi-pass membrane protein</topology>
    </subcellularLocation>
</comment>
<feature type="compositionally biased region" description="Basic residues" evidence="6">
    <location>
        <begin position="235"/>
        <end position="244"/>
    </location>
</feature>
<keyword evidence="9" id="KW-1185">Reference proteome</keyword>
<feature type="transmembrane region" description="Helical" evidence="7">
    <location>
        <begin position="162"/>
        <end position="180"/>
    </location>
</feature>
<feature type="compositionally biased region" description="Basic residues" evidence="6">
    <location>
        <begin position="296"/>
        <end position="305"/>
    </location>
</feature>
<evidence type="ECO:0000256" key="7">
    <source>
        <dbReference type="SAM" id="Phobius"/>
    </source>
</evidence>
<protein>
    <recommendedName>
        <fullName evidence="10">FUSC family protein</fullName>
    </recommendedName>
</protein>
<evidence type="ECO:0000256" key="2">
    <source>
        <dbReference type="ARBA" id="ARBA00022475"/>
    </source>
</evidence>
<keyword evidence="5 7" id="KW-0472">Membrane</keyword>
<dbReference type="EMBL" id="QOIN01000048">
    <property type="protein sequence ID" value="RCG19750.1"/>
    <property type="molecule type" value="Genomic_DNA"/>
</dbReference>